<protein>
    <submittedName>
        <fullName evidence="2">Uncharacterized protein</fullName>
    </submittedName>
</protein>
<feature type="non-terminal residue" evidence="2">
    <location>
        <position position="120"/>
    </location>
</feature>
<keyword evidence="1" id="KW-0812">Transmembrane</keyword>
<evidence type="ECO:0000256" key="1">
    <source>
        <dbReference type="SAM" id="Phobius"/>
    </source>
</evidence>
<proteinExistence type="predicted"/>
<evidence type="ECO:0000313" key="3">
    <source>
        <dbReference type="Proteomes" id="UP000596742"/>
    </source>
</evidence>
<feature type="transmembrane region" description="Helical" evidence="1">
    <location>
        <begin position="43"/>
        <end position="66"/>
    </location>
</feature>
<sequence length="120" mass="13833">HPTTLNLTIKLVLGEMNLCIPEEKKCGWKIQPMKYMCYVKFPVFASSAILINLPRTLIIYVLVYTLQEKDKRKILKAAAIKSLSRNLESNIYKTTCPHPHIKISMVEKCVRAVRMSTLRI</sequence>
<organism evidence="2 3">
    <name type="scientific">Mytilus galloprovincialis</name>
    <name type="common">Mediterranean mussel</name>
    <dbReference type="NCBI Taxonomy" id="29158"/>
    <lineage>
        <taxon>Eukaryota</taxon>
        <taxon>Metazoa</taxon>
        <taxon>Spiralia</taxon>
        <taxon>Lophotrochozoa</taxon>
        <taxon>Mollusca</taxon>
        <taxon>Bivalvia</taxon>
        <taxon>Autobranchia</taxon>
        <taxon>Pteriomorphia</taxon>
        <taxon>Mytilida</taxon>
        <taxon>Mytiloidea</taxon>
        <taxon>Mytilidae</taxon>
        <taxon>Mytilinae</taxon>
        <taxon>Mytilus</taxon>
    </lineage>
</organism>
<reference evidence="2" key="1">
    <citation type="submission" date="2018-11" db="EMBL/GenBank/DDBJ databases">
        <authorList>
            <person name="Alioto T."/>
            <person name="Alioto T."/>
        </authorList>
    </citation>
    <scope>NUCLEOTIDE SEQUENCE</scope>
</reference>
<name>A0A8B6CZP5_MYTGA</name>
<evidence type="ECO:0000313" key="2">
    <source>
        <dbReference type="EMBL" id="VDI12274.1"/>
    </source>
</evidence>
<dbReference type="AlphaFoldDB" id="A0A8B6CZP5"/>
<dbReference type="Proteomes" id="UP000596742">
    <property type="component" value="Unassembled WGS sequence"/>
</dbReference>
<keyword evidence="1" id="KW-1133">Transmembrane helix</keyword>
<gene>
    <name evidence="2" type="ORF">MGAL_10B017435</name>
</gene>
<accession>A0A8B6CZP5</accession>
<keyword evidence="3" id="KW-1185">Reference proteome</keyword>
<dbReference type="EMBL" id="UYJE01002614">
    <property type="protein sequence ID" value="VDI12274.1"/>
    <property type="molecule type" value="Genomic_DNA"/>
</dbReference>
<comment type="caution">
    <text evidence="2">The sequence shown here is derived from an EMBL/GenBank/DDBJ whole genome shotgun (WGS) entry which is preliminary data.</text>
</comment>
<keyword evidence="1" id="KW-0472">Membrane</keyword>
<feature type="non-terminal residue" evidence="2">
    <location>
        <position position="1"/>
    </location>
</feature>